<sequence>MDNARKKTSQLLHYAGMEVQDIFEDFQDAGPIPAEGDNAYKVAIRELDFYFRVEENIPYERHVFRQLSLQEGETADQFLSGNYATGGKPNQRSRDSDRRQSDNTNFVGDQNATDSENCAFPFAVTENQGKTCNATCLKESVLELNINGITTRVLIDSGSVSNLIGMEEYEELKAQGLNAKMEDCHKLLYAYGKRELEVIGHVKVEIPVGDKRIGSHLVVTKSGRCLLGHETSHALGLLRISSSVSSEFLECNVVRENVALVIQAKYPTVFVGVGKLKDYKLKLHVDSKGVPFVWDSEQETSFQELKQQLAKALVLAHFDKEAHTRVTADASPVGIGAVLVQEKNGVGRASRSLSSVERRYSQTEKEALALVWTCEWFNQYFYGSQTFDLVTNHEALKVIYSRGSKPSARIEGWVLRLQPYSYKVCCVASRDNIAEKCRYDNEHVRMVAFKAVPVAVKIQKIESASAEDEELQAVYNCLVSGNWEKGPRSFLMVRN</sequence>
<dbReference type="InterPro" id="IPR041577">
    <property type="entry name" value="RT_RNaseH_2"/>
</dbReference>
<proteinExistence type="predicted"/>
<name>A0A2B4R817_STYPI</name>
<accession>A0A2B4R817</accession>
<protein>
    <submittedName>
        <fullName evidence="3">Retrovirus-related Pol polyprotein</fullName>
    </submittedName>
</protein>
<dbReference type="Pfam" id="PF17919">
    <property type="entry name" value="RT_RNaseH_2"/>
    <property type="match status" value="1"/>
</dbReference>
<evidence type="ECO:0000256" key="1">
    <source>
        <dbReference type="SAM" id="MobiDB-lite"/>
    </source>
</evidence>
<evidence type="ECO:0000259" key="2">
    <source>
        <dbReference type="Pfam" id="PF17919"/>
    </source>
</evidence>
<evidence type="ECO:0000313" key="3">
    <source>
        <dbReference type="EMBL" id="PFX12979.1"/>
    </source>
</evidence>
<evidence type="ECO:0000313" key="4">
    <source>
        <dbReference type="Proteomes" id="UP000225706"/>
    </source>
</evidence>
<dbReference type="OrthoDB" id="8014450at2759"/>
<feature type="region of interest" description="Disordered" evidence="1">
    <location>
        <begin position="78"/>
        <end position="110"/>
    </location>
</feature>
<comment type="caution">
    <text evidence="3">The sequence shown here is derived from an EMBL/GenBank/DDBJ whole genome shotgun (WGS) entry which is preliminary data.</text>
</comment>
<dbReference type="EMBL" id="LSMT01001109">
    <property type="protein sequence ID" value="PFX12979.1"/>
    <property type="molecule type" value="Genomic_DNA"/>
</dbReference>
<dbReference type="Gene3D" id="3.30.70.270">
    <property type="match status" value="1"/>
</dbReference>
<keyword evidence="4" id="KW-1185">Reference proteome</keyword>
<organism evidence="3 4">
    <name type="scientific">Stylophora pistillata</name>
    <name type="common">Smooth cauliflower coral</name>
    <dbReference type="NCBI Taxonomy" id="50429"/>
    <lineage>
        <taxon>Eukaryota</taxon>
        <taxon>Metazoa</taxon>
        <taxon>Cnidaria</taxon>
        <taxon>Anthozoa</taxon>
        <taxon>Hexacorallia</taxon>
        <taxon>Scleractinia</taxon>
        <taxon>Astrocoeniina</taxon>
        <taxon>Pocilloporidae</taxon>
        <taxon>Stylophora</taxon>
    </lineage>
</organism>
<dbReference type="AlphaFoldDB" id="A0A2B4R817"/>
<dbReference type="SUPFAM" id="SSF56672">
    <property type="entry name" value="DNA/RNA polymerases"/>
    <property type="match status" value="1"/>
</dbReference>
<dbReference type="InterPro" id="IPR050951">
    <property type="entry name" value="Retrovirus_Pol_polyprotein"/>
</dbReference>
<gene>
    <name evidence="3" type="primary">pol</name>
    <name evidence="3" type="ORF">AWC38_SpisGene22982</name>
</gene>
<dbReference type="PANTHER" id="PTHR37984">
    <property type="entry name" value="PROTEIN CBG26694"/>
    <property type="match status" value="1"/>
</dbReference>
<feature type="domain" description="Reverse transcriptase/retrotransposon-derived protein RNase H-like" evidence="2">
    <location>
        <begin position="294"/>
        <end position="385"/>
    </location>
</feature>
<dbReference type="Proteomes" id="UP000225706">
    <property type="component" value="Unassembled WGS sequence"/>
</dbReference>
<dbReference type="CDD" id="cd09274">
    <property type="entry name" value="RNase_HI_RT_Ty3"/>
    <property type="match status" value="1"/>
</dbReference>
<dbReference type="PANTHER" id="PTHR37984:SF11">
    <property type="entry name" value="INTEGRASE CATALYTIC DOMAIN-CONTAINING PROTEIN"/>
    <property type="match status" value="1"/>
</dbReference>
<dbReference type="InterPro" id="IPR043128">
    <property type="entry name" value="Rev_trsase/Diguanyl_cyclase"/>
</dbReference>
<dbReference type="STRING" id="50429.A0A2B4R817"/>
<reference evidence="4" key="1">
    <citation type="journal article" date="2017" name="bioRxiv">
        <title>Comparative analysis of the genomes of Stylophora pistillata and Acropora digitifera provides evidence for extensive differences between species of corals.</title>
        <authorList>
            <person name="Voolstra C.R."/>
            <person name="Li Y."/>
            <person name="Liew Y.J."/>
            <person name="Baumgarten S."/>
            <person name="Zoccola D."/>
            <person name="Flot J.-F."/>
            <person name="Tambutte S."/>
            <person name="Allemand D."/>
            <person name="Aranda M."/>
        </authorList>
    </citation>
    <scope>NUCLEOTIDE SEQUENCE [LARGE SCALE GENOMIC DNA]</scope>
</reference>
<feature type="compositionally biased region" description="Basic and acidic residues" evidence="1">
    <location>
        <begin position="92"/>
        <end position="101"/>
    </location>
</feature>
<dbReference type="InterPro" id="IPR043502">
    <property type="entry name" value="DNA/RNA_pol_sf"/>
</dbReference>